<dbReference type="GO" id="GO:0042391">
    <property type="term" value="P:regulation of membrane potential"/>
    <property type="evidence" value="ECO:0000318"/>
    <property type="project" value="GO_Central"/>
</dbReference>
<dbReference type="Pfam" id="PF02931">
    <property type="entry name" value="Neur_chan_LBD"/>
    <property type="match status" value="1"/>
</dbReference>
<dbReference type="GO" id="GO:1904315">
    <property type="term" value="F:transmitter-gated monoatomic ion channel activity involved in regulation of postsynaptic membrane potential"/>
    <property type="evidence" value="ECO:0000318"/>
    <property type="project" value="GO_Central"/>
</dbReference>
<dbReference type="PRINTS" id="PR00254">
    <property type="entry name" value="NICOTINICR"/>
</dbReference>
<evidence type="ECO:0000256" key="10">
    <source>
        <dbReference type="ARBA" id="ARBA00023180"/>
    </source>
</evidence>
<dbReference type="InterPro" id="IPR036719">
    <property type="entry name" value="Neuro-gated_channel_TM_sf"/>
</dbReference>
<dbReference type="PANTHER" id="PTHR18945">
    <property type="entry name" value="NEUROTRANSMITTER GATED ION CHANNEL"/>
    <property type="match status" value="1"/>
</dbReference>
<keyword evidence="8" id="KW-1015">Disulfide bond</keyword>
<dbReference type="NCBIfam" id="TIGR00860">
    <property type="entry name" value="LIC"/>
    <property type="match status" value="1"/>
</dbReference>
<comment type="subcellular location">
    <subcellularLocation>
        <location evidence="13">Synaptic cell membrane</location>
        <topology evidence="13">Multi-pass membrane protein</topology>
    </subcellularLocation>
</comment>
<dbReference type="KEGG" id="bfo:118424400"/>
<dbReference type="InterPro" id="IPR002394">
    <property type="entry name" value="Nicotinic_acetylcholine_rcpt"/>
</dbReference>
<dbReference type="GO" id="GO:0005886">
    <property type="term" value="C:plasma membrane"/>
    <property type="evidence" value="ECO:0000318"/>
    <property type="project" value="GO_Central"/>
</dbReference>
<evidence type="ECO:0000256" key="8">
    <source>
        <dbReference type="ARBA" id="ARBA00023157"/>
    </source>
</evidence>
<organism evidence="18 19">
    <name type="scientific">Branchiostoma floridae</name>
    <name type="common">Florida lancelet</name>
    <name type="synonym">Amphioxus</name>
    <dbReference type="NCBI Taxonomy" id="7739"/>
    <lineage>
        <taxon>Eukaryota</taxon>
        <taxon>Metazoa</taxon>
        <taxon>Chordata</taxon>
        <taxon>Cephalochordata</taxon>
        <taxon>Leptocardii</taxon>
        <taxon>Amphioxiformes</taxon>
        <taxon>Branchiostomatidae</taxon>
        <taxon>Branchiostoma</taxon>
    </lineage>
</organism>
<keyword evidence="7 14" id="KW-0472">Membrane</keyword>
<keyword evidence="5" id="KW-0770">Synapse</keyword>
<feature type="chain" id="PRO_5039963667" evidence="14">
    <location>
        <begin position="28"/>
        <end position="473"/>
    </location>
</feature>
<evidence type="ECO:0000259" key="17">
    <source>
        <dbReference type="Pfam" id="PF02932"/>
    </source>
</evidence>
<accession>A0A9J7N143</accession>
<dbReference type="InterPro" id="IPR006201">
    <property type="entry name" value="Neur_channel"/>
</dbReference>
<dbReference type="OrthoDB" id="5975154at2759"/>
<feature type="domain" description="Neurotransmitter-gated ion-channel transmembrane" evidence="17">
    <location>
        <begin position="244"/>
        <end position="448"/>
    </location>
</feature>
<proteinExistence type="inferred from homology"/>
<dbReference type="Proteomes" id="UP000001554">
    <property type="component" value="Chromosome 10"/>
</dbReference>
<keyword evidence="14" id="KW-0732">Signal</keyword>
<evidence type="ECO:0000256" key="11">
    <source>
        <dbReference type="ARBA" id="ARBA00023286"/>
    </source>
</evidence>
<evidence type="ECO:0000256" key="12">
    <source>
        <dbReference type="ARBA" id="ARBA00023303"/>
    </source>
</evidence>
<evidence type="ECO:0000256" key="14">
    <source>
        <dbReference type="RuleBase" id="RU000687"/>
    </source>
</evidence>
<reference evidence="18" key="1">
    <citation type="journal article" date="2020" name="Nat. Ecol. Evol.">
        <title>Deeply conserved synteny resolves early events in vertebrate evolution.</title>
        <authorList>
            <person name="Simakov O."/>
            <person name="Marletaz F."/>
            <person name="Yue J.X."/>
            <person name="O'Connell B."/>
            <person name="Jenkins J."/>
            <person name="Brandt A."/>
            <person name="Calef R."/>
            <person name="Tung C.H."/>
            <person name="Huang T.K."/>
            <person name="Schmutz J."/>
            <person name="Satoh N."/>
            <person name="Yu J.K."/>
            <person name="Putnam N.H."/>
            <person name="Green R.E."/>
            <person name="Rokhsar D.S."/>
        </authorList>
    </citation>
    <scope>NUCLEOTIDE SEQUENCE [LARGE SCALE GENOMIC DNA]</scope>
    <source>
        <strain evidence="18">S238N-H82</strain>
    </source>
</reference>
<evidence type="ECO:0000313" key="19">
    <source>
        <dbReference type="RefSeq" id="XP_035688847.1"/>
    </source>
</evidence>
<feature type="domain" description="Neurotransmitter-gated ion-channel ligand-binding" evidence="16">
    <location>
        <begin position="33"/>
        <end position="236"/>
    </location>
</feature>
<dbReference type="InterPro" id="IPR006202">
    <property type="entry name" value="Neur_chan_lig-bd"/>
</dbReference>
<dbReference type="GO" id="GO:0005892">
    <property type="term" value="C:acetylcholine-gated channel complex"/>
    <property type="evidence" value="ECO:0000318"/>
    <property type="project" value="GO_Central"/>
</dbReference>
<feature type="signal peptide" evidence="14">
    <location>
        <begin position="1"/>
        <end position="27"/>
    </location>
</feature>
<keyword evidence="4 14" id="KW-1133">Transmembrane helix</keyword>
<dbReference type="GO" id="GO:0043005">
    <property type="term" value="C:neuron projection"/>
    <property type="evidence" value="ECO:0000318"/>
    <property type="project" value="GO_Central"/>
</dbReference>
<dbReference type="Gene3D" id="2.70.170.10">
    <property type="entry name" value="Neurotransmitter-gated ion-channel ligand-binding domain"/>
    <property type="match status" value="1"/>
</dbReference>
<keyword evidence="1 14" id="KW-0813">Transport</keyword>
<gene>
    <name evidence="19" type="primary">LOC118424400</name>
</gene>
<name>A0A9J7N143_BRAFL</name>
<dbReference type="GO" id="GO:0007268">
    <property type="term" value="P:chemical synaptic transmission"/>
    <property type="evidence" value="ECO:0000318"/>
    <property type="project" value="GO_Central"/>
</dbReference>
<keyword evidence="6 14" id="KW-0406">Ion transport</keyword>
<comment type="similarity">
    <text evidence="14">Belongs to the ligand-gated ion channel (TC 1.A.9) family.</text>
</comment>
<evidence type="ECO:0000256" key="5">
    <source>
        <dbReference type="ARBA" id="ARBA00023018"/>
    </source>
</evidence>
<dbReference type="GeneID" id="118424400"/>
<dbReference type="CDD" id="cd19064">
    <property type="entry name" value="LGIC_TM_nAChR"/>
    <property type="match status" value="1"/>
</dbReference>
<evidence type="ECO:0000256" key="1">
    <source>
        <dbReference type="ARBA" id="ARBA00022448"/>
    </source>
</evidence>
<evidence type="ECO:0000256" key="3">
    <source>
        <dbReference type="ARBA" id="ARBA00022692"/>
    </source>
</evidence>
<keyword evidence="18" id="KW-1185">Reference proteome</keyword>
<evidence type="ECO:0000259" key="16">
    <source>
        <dbReference type="Pfam" id="PF02931"/>
    </source>
</evidence>
<feature type="transmembrane region" description="Helical" evidence="14">
    <location>
        <begin position="432"/>
        <end position="455"/>
    </location>
</feature>
<evidence type="ECO:0000256" key="15">
    <source>
        <dbReference type="SAM" id="MobiDB-lite"/>
    </source>
</evidence>
<evidence type="ECO:0000256" key="13">
    <source>
        <dbReference type="ARBA" id="ARBA00034099"/>
    </source>
</evidence>
<feature type="compositionally biased region" description="Basic and acidic residues" evidence="15">
    <location>
        <begin position="353"/>
        <end position="367"/>
    </location>
</feature>
<dbReference type="CDD" id="cd18997">
    <property type="entry name" value="LGIC_ECD_nAChR"/>
    <property type="match status" value="1"/>
</dbReference>
<dbReference type="PROSITE" id="PS00236">
    <property type="entry name" value="NEUROTR_ION_CHANNEL"/>
    <property type="match status" value="1"/>
</dbReference>
<evidence type="ECO:0000256" key="9">
    <source>
        <dbReference type="ARBA" id="ARBA00023170"/>
    </source>
</evidence>
<dbReference type="SUPFAM" id="SSF63712">
    <property type="entry name" value="Nicotinic receptor ligand binding domain-like"/>
    <property type="match status" value="1"/>
</dbReference>
<dbReference type="Gene3D" id="1.20.58.390">
    <property type="entry name" value="Neurotransmitter-gated ion-channel transmembrane domain"/>
    <property type="match status" value="2"/>
</dbReference>
<sequence>MLVWWGSNMSVLTVAVIVCSMVDVGLSQTGASERLMSDLFDVYHKFPRPVKNITDKVTVNFGISLSQLIDMDEKNQVLTTSVWLKQRWDDYKLTWNPDEYDGVKYLKVPSDMIWVPDVLLYNNADGRFDVSSYTWAKVFFNGTVEWIPAGIYKSYCYIDVTNFPFDRQTCKMKFGTWTYDFTLIDMKPLDEQIDLSNFRESGEFTVVDTPLVRSVVEYACCPPYVDITAYIVIDRLPLFFTVNLVIPCLIFTFLAILVFYLPVDAGEKVGLAITILLSLSVFLLVIFTIIPATSFAIPLLAKYLLFTNVVCTISVIITCVVLHLHHRTDEMPRWGKRVFLHILPKLLRMGRPDDGEADSVRDDDVRGSDLGGGNMLRSRHRRERGGVPDSLMAELDPAVKGVEYIAEHVKGEIEGGQVADDWKYAAMVVDRISMYMFIILCGIGVLATFLPPFVYGPPEPEIPPSQVGGPPTA</sequence>
<reference evidence="19" key="2">
    <citation type="submission" date="2025-08" db="UniProtKB">
        <authorList>
            <consortium name="RefSeq"/>
        </authorList>
    </citation>
    <scope>IDENTIFICATION</scope>
    <source>
        <strain evidence="19">S238N-H82</strain>
        <tissue evidence="19">Testes</tissue>
    </source>
</reference>
<feature type="region of interest" description="Disordered" evidence="15">
    <location>
        <begin position="353"/>
        <end position="379"/>
    </location>
</feature>
<dbReference type="InterPro" id="IPR018000">
    <property type="entry name" value="Neurotransmitter_ion_chnl_CS"/>
</dbReference>
<dbReference type="GO" id="GO:0005231">
    <property type="term" value="F:excitatory extracellular ligand-gated monoatomic ion channel activity"/>
    <property type="evidence" value="ECO:0000318"/>
    <property type="project" value="GO_Central"/>
</dbReference>
<evidence type="ECO:0000256" key="4">
    <source>
        <dbReference type="ARBA" id="ARBA00022989"/>
    </source>
</evidence>
<dbReference type="GO" id="GO:0022848">
    <property type="term" value="F:acetylcholine-gated monoatomic cation-selective channel activity"/>
    <property type="evidence" value="ECO:0007669"/>
    <property type="project" value="InterPro"/>
</dbReference>
<dbReference type="Pfam" id="PF02932">
    <property type="entry name" value="Neur_chan_memb"/>
    <property type="match status" value="1"/>
</dbReference>
<dbReference type="GO" id="GO:0045202">
    <property type="term" value="C:synapse"/>
    <property type="evidence" value="ECO:0000318"/>
    <property type="project" value="GO_Central"/>
</dbReference>
<keyword evidence="11" id="KW-1071">Ligand-gated ion channel</keyword>
<keyword evidence="3 14" id="KW-0812">Transmembrane</keyword>
<keyword evidence="10" id="KW-0325">Glycoprotein</keyword>
<dbReference type="GO" id="GO:0004888">
    <property type="term" value="F:transmembrane signaling receptor activity"/>
    <property type="evidence" value="ECO:0007669"/>
    <property type="project" value="InterPro"/>
</dbReference>
<dbReference type="GO" id="GO:0034220">
    <property type="term" value="P:monoatomic ion transmembrane transport"/>
    <property type="evidence" value="ECO:0000318"/>
    <property type="project" value="GO_Central"/>
</dbReference>
<dbReference type="InterPro" id="IPR038050">
    <property type="entry name" value="Neuro_actylchol_rec"/>
</dbReference>
<feature type="transmembrane region" description="Helical" evidence="14">
    <location>
        <begin position="238"/>
        <end position="261"/>
    </location>
</feature>
<dbReference type="FunFam" id="2.70.170.10:FF:000019">
    <property type="entry name" value="Putative acetylcholine receptor subunit alpha"/>
    <property type="match status" value="1"/>
</dbReference>
<dbReference type="AlphaFoldDB" id="A0A9J7N143"/>
<dbReference type="SUPFAM" id="SSF90112">
    <property type="entry name" value="Neurotransmitter-gated ion-channel transmembrane pore"/>
    <property type="match status" value="1"/>
</dbReference>
<evidence type="ECO:0000256" key="7">
    <source>
        <dbReference type="ARBA" id="ARBA00023136"/>
    </source>
</evidence>
<evidence type="ECO:0000256" key="2">
    <source>
        <dbReference type="ARBA" id="ARBA00022475"/>
    </source>
</evidence>
<evidence type="ECO:0000256" key="6">
    <source>
        <dbReference type="ARBA" id="ARBA00023065"/>
    </source>
</evidence>
<keyword evidence="9" id="KW-0675">Receptor</keyword>
<protein>
    <submittedName>
        <fullName evidence="19">Neuronal acetylcholine receptor subunit alpha-2-like isoform X1</fullName>
    </submittedName>
</protein>
<dbReference type="OMA" id="EHIRTIW"/>
<keyword evidence="2" id="KW-1003">Cell membrane</keyword>
<keyword evidence="12 14" id="KW-0407">Ion channel</keyword>
<dbReference type="InterPro" id="IPR036734">
    <property type="entry name" value="Neur_chan_lig-bd_sf"/>
</dbReference>
<dbReference type="GO" id="GO:0045211">
    <property type="term" value="C:postsynaptic membrane"/>
    <property type="evidence" value="ECO:0007669"/>
    <property type="project" value="InterPro"/>
</dbReference>
<feature type="transmembrane region" description="Helical" evidence="14">
    <location>
        <begin position="273"/>
        <end position="297"/>
    </location>
</feature>
<feature type="transmembrane region" description="Helical" evidence="14">
    <location>
        <begin position="303"/>
        <end position="324"/>
    </location>
</feature>
<dbReference type="PRINTS" id="PR00252">
    <property type="entry name" value="NRIONCHANNEL"/>
</dbReference>
<evidence type="ECO:0000313" key="18">
    <source>
        <dbReference type="Proteomes" id="UP000001554"/>
    </source>
</evidence>
<dbReference type="RefSeq" id="XP_035688847.1">
    <property type="nucleotide sequence ID" value="XM_035832954.1"/>
</dbReference>
<dbReference type="InterPro" id="IPR006029">
    <property type="entry name" value="Neurotrans-gated_channel_TM"/>
</dbReference>